<evidence type="ECO:0000313" key="1">
    <source>
        <dbReference type="EMBL" id="VFJ76479.1"/>
    </source>
</evidence>
<gene>
    <name evidence="1" type="ORF">BECKFW1821C_GA0114237_110410</name>
</gene>
<sequence length="35" mass="4113">MPHYVLTARDNNRACSSMPIPNPKGQELCIYRIHW</sequence>
<name>A0A450U1V4_9GAMM</name>
<dbReference type="EMBL" id="CAADFE010000104">
    <property type="protein sequence ID" value="VFJ76479.1"/>
    <property type="molecule type" value="Genomic_DNA"/>
</dbReference>
<proteinExistence type="predicted"/>
<dbReference type="AlphaFoldDB" id="A0A450U1V4"/>
<accession>A0A450U1V4</accession>
<organism evidence="1">
    <name type="scientific">Candidatus Kentrum sp. FW</name>
    <dbReference type="NCBI Taxonomy" id="2126338"/>
    <lineage>
        <taxon>Bacteria</taxon>
        <taxon>Pseudomonadati</taxon>
        <taxon>Pseudomonadota</taxon>
        <taxon>Gammaproteobacteria</taxon>
        <taxon>Candidatus Kentrum</taxon>
    </lineage>
</organism>
<protein>
    <submittedName>
        <fullName evidence="1">Uncharacterized protein</fullName>
    </submittedName>
</protein>
<reference evidence="1" key="1">
    <citation type="submission" date="2019-02" db="EMBL/GenBank/DDBJ databases">
        <authorList>
            <person name="Gruber-Vodicka R. H."/>
            <person name="Seah K. B. B."/>
        </authorList>
    </citation>
    <scope>NUCLEOTIDE SEQUENCE</scope>
    <source>
        <strain evidence="1">BECK_BZ131</strain>
    </source>
</reference>